<dbReference type="STRING" id="1802436.A2370_02405"/>
<evidence type="ECO:0000256" key="1">
    <source>
        <dbReference type="ARBA" id="ARBA00010641"/>
    </source>
</evidence>
<dbReference type="SUPFAM" id="SSF88946">
    <property type="entry name" value="Sigma2 domain of RNA polymerase sigma factors"/>
    <property type="match status" value="1"/>
</dbReference>
<dbReference type="GO" id="GO:0006352">
    <property type="term" value="P:DNA-templated transcription initiation"/>
    <property type="evidence" value="ECO:0007669"/>
    <property type="project" value="InterPro"/>
</dbReference>
<dbReference type="EMBL" id="MHTH01000008">
    <property type="protein sequence ID" value="OHA58712.1"/>
    <property type="molecule type" value="Genomic_DNA"/>
</dbReference>
<dbReference type="InterPro" id="IPR007627">
    <property type="entry name" value="RNA_pol_sigma70_r2"/>
</dbReference>
<keyword evidence="2" id="KW-0805">Transcription regulation</keyword>
<dbReference type="Gene3D" id="1.10.1740.10">
    <property type="match status" value="1"/>
</dbReference>
<dbReference type="SUPFAM" id="SSF88659">
    <property type="entry name" value="Sigma3 and sigma4 domains of RNA polymerase sigma factors"/>
    <property type="match status" value="1"/>
</dbReference>
<dbReference type="NCBIfam" id="TIGR02937">
    <property type="entry name" value="sigma70-ECF"/>
    <property type="match status" value="1"/>
</dbReference>
<evidence type="ECO:0000256" key="3">
    <source>
        <dbReference type="ARBA" id="ARBA00023082"/>
    </source>
</evidence>
<proteinExistence type="inferred from homology"/>
<dbReference type="AlphaFoldDB" id="A0A1G2QFC9"/>
<evidence type="ECO:0000256" key="4">
    <source>
        <dbReference type="ARBA" id="ARBA00023163"/>
    </source>
</evidence>
<dbReference type="PANTHER" id="PTHR43133:SF51">
    <property type="entry name" value="RNA POLYMERASE SIGMA FACTOR"/>
    <property type="match status" value="1"/>
</dbReference>
<evidence type="ECO:0008006" key="9">
    <source>
        <dbReference type="Google" id="ProtNLM"/>
    </source>
</evidence>
<dbReference type="Proteomes" id="UP000176222">
    <property type="component" value="Unassembled WGS sequence"/>
</dbReference>
<protein>
    <recommendedName>
        <fullName evidence="9">RNA polymerase sigma-70 region 2 domain-containing protein</fullName>
    </recommendedName>
</protein>
<evidence type="ECO:0000256" key="2">
    <source>
        <dbReference type="ARBA" id="ARBA00023015"/>
    </source>
</evidence>
<dbReference type="InterPro" id="IPR013325">
    <property type="entry name" value="RNA_pol_sigma_r2"/>
</dbReference>
<dbReference type="InterPro" id="IPR013324">
    <property type="entry name" value="RNA_pol_sigma_r3/r4-like"/>
</dbReference>
<dbReference type="GO" id="GO:0016987">
    <property type="term" value="F:sigma factor activity"/>
    <property type="evidence" value="ECO:0007669"/>
    <property type="project" value="UniProtKB-KW"/>
</dbReference>
<accession>A0A1G2QFC9</accession>
<organism evidence="7 8">
    <name type="scientific">Candidatus Vogelbacteria bacterium RIFOXYB1_FULL_42_16</name>
    <dbReference type="NCBI Taxonomy" id="1802436"/>
    <lineage>
        <taxon>Bacteria</taxon>
        <taxon>Candidatus Vogeliibacteriota</taxon>
    </lineage>
</organism>
<evidence type="ECO:0000313" key="8">
    <source>
        <dbReference type="Proteomes" id="UP000176222"/>
    </source>
</evidence>
<dbReference type="InterPro" id="IPR036388">
    <property type="entry name" value="WH-like_DNA-bd_sf"/>
</dbReference>
<dbReference type="InterPro" id="IPR013249">
    <property type="entry name" value="RNA_pol_sigma70_r4_t2"/>
</dbReference>
<dbReference type="Gene3D" id="1.10.10.10">
    <property type="entry name" value="Winged helix-like DNA-binding domain superfamily/Winged helix DNA-binding domain"/>
    <property type="match status" value="1"/>
</dbReference>
<dbReference type="Pfam" id="PF08281">
    <property type="entry name" value="Sigma70_r4_2"/>
    <property type="match status" value="1"/>
</dbReference>
<comment type="similarity">
    <text evidence="1">Belongs to the sigma-70 factor family. ECF subfamily.</text>
</comment>
<dbReference type="GO" id="GO:0003677">
    <property type="term" value="F:DNA binding"/>
    <property type="evidence" value="ECO:0007669"/>
    <property type="project" value="InterPro"/>
</dbReference>
<dbReference type="CDD" id="cd06171">
    <property type="entry name" value="Sigma70_r4"/>
    <property type="match status" value="1"/>
</dbReference>
<keyword evidence="4" id="KW-0804">Transcription</keyword>
<dbReference type="InterPro" id="IPR039425">
    <property type="entry name" value="RNA_pol_sigma-70-like"/>
</dbReference>
<dbReference type="PANTHER" id="PTHR43133">
    <property type="entry name" value="RNA POLYMERASE ECF-TYPE SIGMA FACTO"/>
    <property type="match status" value="1"/>
</dbReference>
<evidence type="ECO:0000259" key="5">
    <source>
        <dbReference type="Pfam" id="PF04542"/>
    </source>
</evidence>
<name>A0A1G2QFC9_9BACT</name>
<evidence type="ECO:0000259" key="6">
    <source>
        <dbReference type="Pfam" id="PF08281"/>
    </source>
</evidence>
<comment type="caution">
    <text evidence="7">The sequence shown here is derived from an EMBL/GenBank/DDBJ whole genome shotgun (WGS) entry which is preliminary data.</text>
</comment>
<dbReference type="Pfam" id="PF04542">
    <property type="entry name" value="Sigma70_r2"/>
    <property type="match status" value="1"/>
</dbReference>
<sequence>MDFDNDKNLVEKAKADRQAFASLYQKYSEKVFNYFWYRLNHDTEVAQDLMQDVFLNSFNNLHKFREEGYSFLTYLLKIAHNLLIDYYKKPKDLSLEDLPQDISDDVPEEITQNFEDSQKEKVKKLWQEIQTLPLADRDVLLLHYRKNLKITEIAKIKNKSENAIKLALSRARKKLKEKYDLEQLPRFGNKKPEPIKRKFIF</sequence>
<gene>
    <name evidence="7" type="ORF">A2370_02405</name>
</gene>
<reference evidence="7 8" key="1">
    <citation type="journal article" date="2016" name="Nat. Commun.">
        <title>Thousands of microbial genomes shed light on interconnected biogeochemical processes in an aquifer system.</title>
        <authorList>
            <person name="Anantharaman K."/>
            <person name="Brown C.T."/>
            <person name="Hug L.A."/>
            <person name="Sharon I."/>
            <person name="Castelle C.J."/>
            <person name="Probst A.J."/>
            <person name="Thomas B.C."/>
            <person name="Singh A."/>
            <person name="Wilkins M.J."/>
            <person name="Karaoz U."/>
            <person name="Brodie E.L."/>
            <person name="Williams K.H."/>
            <person name="Hubbard S.S."/>
            <person name="Banfield J.F."/>
        </authorList>
    </citation>
    <scope>NUCLEOTIDE SEQUENCE [LARGE SCALE GENOMIC DNA]</scope>
</reference>
<evidence type="ECO:0000313" key="7">
    <source>
        <dbReference type="EMBL" id="OHA58712.1"/>
    </source>
</evidence>
<dbReference type="InterPro" id="IPR014284">
    <property type="entry name" value="RNA_pol_sigma-70_dom"/>
</dbReference>
<feature type="domain" description="RNA polymerase sigma-70 region 2" evidence="5">
    <location>
        <begin position="23"/>
        <end position="89"/>
    </location>
</feature>
<feature type="domain" description="RNA polymerase sigma factor 70 region 4 type 2" evidence="6">
    <location>
        <begin position="124"/>
        <end position="175"/>
    </location>
</feature>
<keyword evidence="3" id="KW-0731">Sigma factor</keyword>